<keyword evidence="3" id="KW-1185">Reference proteome</keyword>
<dbReference type="AlphaFoldDB" id="A0A9P6HIA6"/>
<feature type="compositionally biased region" description="Polar residues" evidence="1">
    <location>
        <begin position="355"/>
        <end position="365"/>
    </location>
</feature>
<evidence type="ECO:0000313" key="3">
    <source>
        <dbReference type="Proteomes" id="UP000736335"/>
    </source>
</evidence>
<organism evidence="2 3">
    <name type="scientific">Thelephora terrestris</name>
    <dbReference type="NCBI Taxonomy" id="56493"/>
    <lineage>
        <taxon>Eukaryota</taxon>
        <taxon>Fungi</taxon>
        <taxon>Dikarya</taxon>
        <taxon>Basidiomycota</taxon>
        <taxon>Agaricomycotina</taxon>
        <taxon>Agaricomycetes</taxon>
        <taxon>Thelephorales</taxon>
        <taxon>Thelephoraceae</taxon>
        <taxon>Thelephora</taxon>
    </lineage>
</organism>
<evidence type="ECO:0000313" key="2">
    <source>
        <dbReference type="EMBL" id="KAF9786514.1"/>
    </source>
</evidence>
<feature type="compositionally biased region" description="Pro residues" evidence="1">
    <location>
        <begin position="400"/>
        <end position="410"/>
    </location>
</feature>
<name>A0A9P6HIA6_9AGAM</name>
<dbReference type="Proteomes" id="UP000736335">
    <property type="component" value="Unassembled WGS sequence"/>
</dbReference>
<evidence type="ECO:0000256" key="1">
    <source>
        <dbReference type="SAM" id="MobiDB-lite"/>
    </source>
</evidence>
<feature type="region of interest" description="Disordered" evidence="1">
    <location>
        <begin position="54"/>
        <end position="120"/>
    </location>
</feature>
<comment type="caution">
    <text evidence="2">The sequence shown here is derived from an EMBL/GenBank/DDBJ whole genome shotgun (WGS) entry which is preliminary data.</text>
</comment>
<gene>
    <name evidence="2" type="ORF">BJ322DRAFT_1020528</name>
</gene>
<feature type="region of interest" description="Disordered" evidence="1">
    <location>
        <begin position="355"/>
        <end position="414"/>
    </location>
</feature>
<dbReference type="OrthoDB" id="3253434at2759"/>
<proteinExistence type="predicted"/>
<feature type="compositionally biased region" description="Basic residues" evidence="1">
    <location>
        <begin position="108"/>
        <end position="120"/>
    </location>
</feature>
<accession>A0A9P6HIA6</accession>
<dbReference type="EMBL" id="WIUZ02000006">
    <property type="protein sequence ID" value="KAF9786514.1"/>
    <property type="molecule type" value="Genomic_DNA"/>
</dbReference>
<reference evidence="2" key="2">
    <citation type="submission" date="2020-11" db="EMBL/GenBank/DDBJ databases">
        <authorList>
            <consortium name="DOE Joint Genome Institute"/>
            <person name="Kuo A."/>
            <person name="Miyauchi S."/>
            <person name="Kiss E."/>
            <person name="Drula E."/>
            <person name="Kohler A."/>
            <person name="Sanchez-Garcia M."/>
            <person name="Andreopoulos B."/>
            <person name="Barry K.W."/>
            <person name="Bonito G."/>
            <person name="Buee M."/>
            <person name="Carver A."/>
            <person name="Chen C."/>
            <person name="Cichocki N."/>
            <person name="Clum A."/>
            <person name="Culley D."/>
            <person name="Crous P.W."/>
            <person name="Fauchery L."/>
            <person name="Girlanda M."/>
            <person name="Hayes R."/>
            <person name="Keri Z."/>
            <person name="Labutti K."/>
            <person name="Lipzen A."/>
            <person name="Lombard V."/>
            <person name="Magnuson J."/>
            <person name="Maillard F."/>
            <person name="Morin E."/>
            <person name="Murat C."/>
            <person name="Nolan M."/>
            <person name="Ohm R."/>
            <person name="Pangilinan J."/>
            <person name="Pereira M."/>
            <person name="Perotto S."/>
            <person name="Peter M."/>
            <person name="Riley R."/>
            <person name="Sitrit Y."/>
            <person name="Stielow B."/>
            <person name="Szollosi G."/>
            <person name="Zifcakova L."/>
            <person name="Stursova M."/>
            <person name="Spatafora J.W."/>
            <person name="Tedersoo L."/>
            <person name="Vaario L.-M."/>
            <person name="Yamada A."/>
            <person name="Yan M."/>
            <person name="Wang P."/>
            <person name="Xu J."/>
            <person name="Bruns T."/>
            <person name="Baldrian P."/>
            <person name="Vilgalys R."/>
            <person name="Henrissat B."/>
            <person name="Grigoriev I.V."/>
            <person name="Hibbett D."/>
            <person name="Nagy L.G."/>
            <person name="Martin F.M."/>
        </authorList>
    </citation>
    <scope>NUCLEOTIDE SEQUENCE</scope>
    <source>
        <strain evidence="2">UH-Tt-Lm1</strain>
    </source>
</reference>
<sequence>MAYQTRNHTSDDAPTQGSTFHELVVLPTFAPHLARPYRVPGTEIVYNTEFMSQTQERTDTHSDAPNHTTGDAEAGSREEQVVGPGVGLHTPNDLNVALEKQPTTGRNGKSRAPKQHSRTKVHPLPIPALRYSRAEFIHAILTAHNLQNRFQAHSESGPDFRISWKGSVGGKSAAPTIQIDEDWKKLCEDLARQPFSCVVDLSVTLDSGCLSPQFEKGSLPNELDNDEEIFLSTKVPEVEDFSQDTQVLASIIDELKTEWNCTADGPCYVTSNGQHVPLTKFRLSGWASEIDSPSDALLIHWGVTPSLPVKPRGRAGPNVTTSTAPAAPTVDPVVAMFTVMAPLVTTLMAQQLKSIPGLTTPSTPHRGSKQEAEPTSPTSRSPKRAQHSQECSSSHHVLSPSPPPSRPSSPLPGVEHELESCMLAFGKSKALADDIISSAIDKLSTLGYTPDVLADNNITNEQVGQVSGLPEGTVSALRKFSCGWCAELEVNTGGKGVLTQWVHFPPQTPKEPTEHPVEYIVIRSVGIL</sequence>
<reference evidence="2" key="1">
    <citation type="journal article" date="2020" name="Nat. Commun.">
        <title>Large-scale genome sequencing of mycorrhizal fungi provides insights into the early evolution of symbiotic traits.</title>
        <authorList>
            <person name="Miyauchi S."/>
            <person name="Kiss E."/>
            <person name="Kuo A."/>
            <person name="Drula E."/>
            <person name="Kohler A."/>
            <person name="Sanchez-Garcia M."/>
            <person name="Morin E."/>
            <person name="Andreopoulos B."/>
            <person name="Barry K.W."/>
            <person name="Bonito G."/>
            <person name="Buee M."/>
            <person name="Carver A."/>
            <person name="Chen C."/>
            <person name="Cichocki N."/>
            <person name="Clum A."/>
            <person name="Culley D."/>
            <person name="Crous P.W."/>
            <person name="Fauchery L."/>
            <person name="Girlanda M."/>
            <person name="Hayes R.D."/>
            <person name="Keri Z."/>
            <person name="LaButti K."/>
            <person name="Lipzen A."/>
            <person name="Lombard V."/>
            <person name="Magnuson J."/>
            <person name="Maillard F."/>
            <person name="Murat C."/>
            <person name="Nolan M."/>
            <person name="Ohm R.A."/>
            <person name="Pangilinan J."/>
            <person name="Pereira M.F."/>
            <person name="Perotto S."/>
            <person name="Peter M."/>
            <person name="Pfister S."/>
            <person name="Riley R."/>
            <person name="Sitrit Y."/>
            <person name="Stielow J.B."/>
            <person name="Szollosi G."/>
            <person name="Zifcakova L."/>
            <person name="Stursova M."/>
            <person name="Spatafora J.W."/>
            <person name="Tedersoo L."/>
            <person name="Vaario L.M."/>
            <person name="Yamada A."/>
            <person name="Yan M."/>
            <person name="Wang P."/>
            <person name="Xu J."/>
            <person name="Bruns T."/>
            <person name="Baldrian P."/>
            <person name="Vilgalys R."/>
            <person name="Dunand C."/>
            <person name="Henrissat B."/>
            <person name="Grigoriev I.V."/>
            <person name="Hibbett D."/>
            <person name="Nagy L.G."/>
            <person name="Martin F.M."/>
        </authorList>
    </citation>
    <scope>NUCLEOTIDE SEQUENCE</scope>
    <source>
        <strain evidence="2">UH-Tt-Lm1</strain>
    </source>
</reference>
<protein>
    <submittedName>
        <fullName evidence="2">Uncharacterized protein</fullName>
    </submittedName>
</protein>